<protein>
    <submittedName>
        <fullName evidence="3">HlyD family efflux transporter periplasmic adaptor subunit</fullName>
    </submittedName>
</protein>
<dbReference type="Proteomes" id="UP001249945">
    <property type="component" value="Unassembled WGS sequence"/>
</dbReference>
<accession>A0AAW8R5G4</accession>
<dbReference type="AlphaFoldDB" id="A0AAW8R5G4"/>
<dbReference type="Pfam" id="PF25967">
    <property type="entry name" value="RND-MFP_C"/>
    <property type="match status" value="1"/>
</dbReference>
<organism evidence="3 4">
    <name type="scientific">Carnobacterium divergens</name>
    <name type="common">Lactobacillus divergens</name>
    <dbReference type="NCBI Taxonomy" id="2748"/>
    <lineage>
        <taxon>Bacteria</taxon>
        <taxon>Bacillati</taxon>
        <taxon>Bacillota</taxon>
        <taxon>Bacilli</taxon>
        <taxon>Lactobacillales</taxon>
        <taxon>Carnobacteriaceae</taxon>
        <taxon>Carnobacterium</taxon>
    </lineage>
</organism>
<dbReference type="GO" id="GO:0015562">
    <property type="term" value="F:efflux transmembrane transporter activity"/>
    <property type="evidence" value="ECO:0007669"/>
    <property type="project" value="TreeGrafter"/>
</dbReference>
<evidence type="ECO:0000313" key="4">
    <source>
        <dbReference type="Proteomes" id="UP001249945"/>
    </source>
</evidence>
<evidence type="ECO:0000259" key="1">
    <source>
        <dbReference type="Pfam" id="PF00364"/>
    </source>
</evidence>
<feature type="domain" description="Lipoyl-binding" evidence="1">
    <location>
        <begin position="55"/>
        <end position="108"/>
    </location>
</feature>
<dbReference type="GO" id="GO:1990281">
    <property type="term" value="C:efflux pump complex"/>
    <property type="evidence" value="ECO:0007669"/>
    <property type="project" value="TreeGrafter"/>
</dbReference>
<evidence type="ECO:0000313" key="3">
    <source>
        <dbReference type="EMBL" id="MDT1972899.1"/>
    </source>
</evidence>
<dbReference type="PANTHER" id="PTHR30469">
    <property type="entry name" value="MULTIDRUG RESISTANCE PROTEIN MDTA"/>
    <property type="match status" value="1"/>
</dbReference>
<dbReference type="Pfam" id="PF00364">
    <property type="entry name" value="Biotin_lipoyl"/>
    <property type="match status" value="1"/>
</dbReference>
<dbReference type="EMBL" id="JALRMR010000001">
    <property type="protein sequence ID" value="MDT1972899.1"/>
    <property type="molecule type" value="Genomic_DNA"/>
</dbReference>
<dbReference type="Gene3D" id="2.40.30.170">
    <property type="match status" value="1"/>
</dbReference>
<dbReference type="Gene3D" id="2.40.420.20">
    <property type="match status" value="1"/>
</dbReference>
<dbReference type="RefSeq" id="WP_311779722.1">
    <property type="nucleotide sequence ID" value="NZ_JALRMR010000001.1"/>
</dbReference>
<dbReference type="PANTHER" id="PTHR30469:SF33">
    <property type="entry name" value="SLR1207 PROTEIN"/>
    <property type="match status" value="1"/>
</dbReference>
<proteinExistence type="predicted"/>
<reference evidence="3" key="1">
    <citation type="submission" date="2022-04" db="EMBL/GenBank/DDBJ databases">
        <title>Draft genome sequences of lactic acid bacteria (LAB) strains involved in meat spoilage.</title>
        <authorList>
            <person name="Palevich N."/>
        </authorList>
    </citation>
    <scope>NUCLEOTIDE SEQUENCE</scope>
    <source>
        <strain evidence="3">9-14</strain>
    </source>
</reference>
<evidence type="ECO:0000259" key="2">
    <source>
        <dbReference type="Pfam" id="PF25967"/>
    </source>
</evidence>
<gene>
    <name evidence="3" type="ORF">MX635_00655</name>
</gene>
<comment type="caution">
    <text evidence="3">The sequence shown here is derived from an EMBL/GenBank/DDBJ whole genome shotgun (WGS) entry which is preliminary data.</text>
</comment>
<dbReference type="InterPro" id="IPR000089">
    <property type="entry name" value="Biotin_lipoyl"/>
</dbReference>
<dbReference type="InterPro" id="IPR011053">
    <property type="entry name" value="Single_hybrid_motif"/>
</dbReference>
<name>A0AAW8R5G4_CARDV</name>
<sequence>MFAYKYYFNTQKSAEEEIIWREYPVTQDSIISYFDGTGKITLQEETYTREMWMMVQEIFVKEGQEVTKGQPILKNTAGGVIEAESDGVIKKIHAEKNKEVAYKNPLVTVGNYEKKSVKLAVSQEDINSVVIGQKIKLNFLAERETELEAEVTEINSLPKEGADTIQYVVTAKLAPTDLKLREGMTGTAKFIRKSVDDVLVLSNKAIELKDGKQFVLVRDNANKIKKITIKTGFSDGRVSEVVEGLKDGDVVVVKG</sequence>
<feature type="domain" description="Multidrug resistance protein MdtA-like C-terminal permuted SH3" evidence="2">
    <location>
        <begin position="210"/>
        <end position="255"/>
    </location>
</feature>
<dbReference type="Gene3D" id="2.40.50.100">
    <property type="match status" value="1"/>
</dbReference>
<dbReference type="SUPFAM" id="SSF51230">
    <property type="entry name" value="Single hybrid motif"/>
    <property type="match status" value="1"/>
</dbReference>
<dbReference type="InterPro" id="IPR058627">
    <property type="entry name" value="MdtA-like_C"/>
</dbReference>